<dbReference type="Pfam" id="PF03629">
    <property type="entry name" value="SASA"/>
    <property type="match status" value="1"/>
</dbReference>
<proteinExistence type="predicted"/>
<dbReference type="SUPFAM" id="SSF52266">
    <property type="entry name" value="SGNH hydrolase"/>
    <property type="match status" value="1"/>
</dbReference>
<dbReference type="eggNOG" id="COG1649">
    <property type="taxonomic scope" value="Bacteria"/>
</dbReference>
<gene>
    <name evidence="3" type="ORF">HMPREF6485_1098</name>
</gene>
<dbReference type="RefSeq" id="WP_004345103.1">
    <property type="nucleotide sequence ID" value="NZ_GL586311.1"/>
</dbReference>
<dbReference type="Gene3D" id="3.40.50.1110">
    <property type="entry name" value="SGNH hydrolase"/>
    <property type="match status" value="1"/>
</dbReference>
<dbReference type="STRING" id="873513.HMPREF6485_1098"/>
<accession>E6K661</accession>
<dbReference type="HOGENOM" id="CLU_015150_0_0_10"/>
<dbReference type="Gene3D" id="2.60.40.10">
    <property type="entry name" value="Immunoglobulins"/>
    <property type="match status" value="1"/>
</dbReference>
<dbReference type="AlphaFoldDB" id="E6K661"/>
<keyword evidence="1" id="KW-0378">Hydrolase</keyword>
<evidence type="ECO:0000313" key="3">
    <source>
        <dbReference type="EMBL" id="EFU31039.1"/>
    </source>
</evidence>
<dbReference type="InterPro" id="IPR013783">
    <property type="entry name" value="Ig-like_fold"/>
</dbReference>
<comment type="caution">
    <text evidence="3">The sequence shown here is derived from an EMBL/GenBank/DDBJ whole genome shotgun (WGS) entry which is preliminary data.</text>
</comment>
<keyword evidence="4" id="KW-1185">Reference proteome</keyword>
<dbReference type="Proteomes" id="UP000003112">
    <property type="component" value="Unassembled WGS sequence"/>
</dbReference>
<protein>
    <recommendedName>
        <fullName evidence="2">Sialate O-acetylesterase domain-containing protein</fullName>
    </recommendedName>
</protein>
<dbReference type="PANTHER" id="PTHR22901">
    <property type="entry name" value="SIALATE O-ACETYLESTERASE"/>
    <property type="match status" value="1"/>
</dbReference>
<evidence type="ECO:0000259" key="2">
    <source>
        <dbReference type="Pfam" id="PF03629"/>
    </source>
</evidence>
<organism evidence="3 4">
    <name type="scientific">Segatella buccae ATCC 33574</name>
    <dbReference type="NCBI Taxonomy" id="873513"/>
    <lineage>
        <taxon>Bacteria</taxon>
        <taxon>Pseudomonadati</taxon>
        <taxon>Bacteroidota</taxon>
        <taxon>Bacteroidia</taxon>
        <taxon>Bacteroidales</taxon>
        <taxon>Prevotellaceae</taxon>
        <taxon>Segatella</taxon>
    </lineage>
</organism>
<sequence length="474" mass="53171">MMNVNRLFPVILLAFAGTVARAEVKLPKMFGDNMVLQQQADCNLWGTADAGKLVKVRTSWDGHIYKVEADTHGHWRLKVKTPAAGGPYEMVFSDGKETRLKDILIGEVWICSGQSNMEMPMKGFKAQPVDGAVEELMSGGDTDLRLFTVKRAARLMPAEDVNGSWAAADAATIRDFSATAYYFGKALRRSLKVPVGLIVTAWGGSACEAWIAPGQLKAFPSVMLPQSQGDVDKTKQRCATALYNGMLRPLVGYTMRGVLWYQGEDNVNRHANYADLMKAMVEGWRAEWQEGAFPFYYCQIAPYDYSLINWPYNSALLREQQQKAERLIPNARMAVLLDAGLEYGIHPRKKREAGERLALLALADTYGVKGLPDFAVYSGVEFRGDTAVVAFERSKEWVYFNGGPRSDNFEVAGEDRVFHKADAWTDRNRVYVRSKEVQHPVVVRYAFKNWVMGDLFHDGLPVSSFRTDGWEVDK</sequence>
<dbReference type="PANTHER" id="PTHR22901:SF0">
    <property type="entry name" value="SIALATE O-ACETYLESTERASE"/>
    <property type="match status" value="1"/>
</dbReference>
<dbReference type="InterPro" id="IPR005181">
    <property type="entry name" value="SASA"/>
</dbReference>
<dbReference type="GO" id="GO:0005975">
    <property type="term" value="P:carbohydrate metabolic process"/>
    <property type="evidence" value="ECO:0007669"/>
    <property type="project" value="TreeGrafter"/>
</dbReference>
<evidence type="ECO:0000313" key="4">
    <source>
        <dbReference type="Proteomes" id="UP000003112"/>
    </source>
</evidence>
<dbReference type="InterPro" id="IPR039329">
    <property type="entry name" value="SIAE"/>
</dbReference>
<dbReference type="EMBL" id="AEPD01000021">
    <property type="protein sequence ID" value="EFU31039.1"/>
    <property type="molecule type" value="Genomic_DNA"/>
</dbReference>
<evidence type="ECO:0000256" key="1">
    <source>
        <dbReference type="ARBA" id="ARBA00022801"/>
    </source>
</evidence>
<dbReference type="InterPro" id="IPR036514">
    <property type="entry name" value="SGNH_hydro_sf"/>
</dbReference>
<dbReference type="GO" id="GO:0001681">
    <property type="term" value="F:sialate O-acetylesterase activity"/>
    <property type="evidence" value="ECO:0007669"/>
    <property type="project" value="InterPro"/>
</dbReference>
<feature type="domain" description="Sialate O-acetylesterase" evidence="2">
    <location>
        <begin position="107"/>
        <end position="323"/>
    </location>
</feature>
<name>E6K661_9BACT</name>
<dbReference type="GeneID" id="93535935"/>
<reference evidence="3 4" key="1">
    <citation type="submission" date="2010-10" db="EMBL/GenBank/DDBJ databases">
        <authorList>
            <person name="Muzny D."/>
            <person name="Qin X."/>
            <person name="Deng J."/>
            <person name="Jiang H."/>
            <person name="Liu Y."/>
            <person name="Qu J."/>
            <person name="Song X.-Z."/>
            <person name="Zhang L."/>
            <person name="Thornton R."/>
            <person name="Coyle M."/>
            <person name="Francisco L."/>
            <person name="Jackson L."/>
            <person name="Javaid M."/>
            <person name="Korchina V."/>
            <person name="Kovar C."/>
            <person name="Mata R."/>
            <person name="Mathew T."/>
            <person name="Ngo R."/>
            <person name="Nguyen L."/>
            <person name="Nguyen N."/>
            <person name="Okwuonu G."/>
            <person name="Ongeri F."/>
            <person name="Pham C."/>
            <person name="Simmons D."/>
            <person name="Wilczek-Boney K."/>
            <person name="Hale W."/>
            <person name="Jakkamsetti A."/>
            <person name="Pham P."/>
            <person name="Ruth R."/>
            <person name="San Lucas F."/>
            <person name="Warren J."/>
            <person name="Zhang J."/>
            <person name="Zhao Z."/>
            <person name="Zhou C."/>
            <person name="Zhu D."/>
            <person name="Lee S."/>
            <person name="Bess C."/>
            <person name="Blankenburg K."/>
            <person name="Forbes L."/>
            <person name="Fu Q."/>
            <person name="Gubbala S."/>
            <person name="Hirani K."/>
            <person name="Jayaseelan J.C."/>
            <person name="Lara F."/>
            <person name="Munidasa M."/>
            <person name="Palculict T."/>
            <person name="Patil S."/>
            <person name="Pu L.-L."/>
            <person name="Saada N."/>
            <person name="Tang L."/>
            <person name="Weissenberger G."/>
            <person name="Zhu Y."/>
            <person name="Hemphill L."/>
            <person name="Shang Y."/>
            <person name="Youmans B."/>
            <person name="Ayvaz T."/>
            <person name="Ross M."/>
            <person name="Santibanez J."/>
            <person name="Aqrawi P."/>
            <person name="Gross S."/>
            <person name="Joshi V."/>
            <person name="Fowler G."/>
            <person name="Nazareth L."/>
            <person name="Reid J."/>
            <person name="Worley K."/>
            <person name="Petrosino J."/>
            <person name="Highlander S."/>
            <person name="Gibbs R."/>
        </authorList>
    </citation>
    <scope>NUCLEOTIDE SEQUENCE [LARGE SCALE GENOMIC DNA]</scope>
    <source>
        <strain evidence="3 4">ATCC 33574</strain>
    </source>
</reference>